<evidence type="ECO:0000313" key="2">
    <source>
        <dbReference type="EMBL" id="MBW8726118.1"/>
    </source>
</evidence>
<feature type="compositionally biased region" description="Low complexity" evidence="1">
    <location>
        <begin position="499"/>
        <end position="512"/>
    </location>
</feature>
<feature type="compositionally biased region" description="Basic residues" evidence="1">
    <location>
        <begin position="242"/>
        <end position="258"/>
    </location>
</feature>
<evidence type="ECO:0000256" key="1">
    <source>
        <dbReference type="SAM" id="MobiDB-lite"/>
    </source>
</evidence>
<comment type="caution">
    <text evidence="2">The sequence shown here is derived from an EMBL/GenBank/DDBJ whole genome shotgun (WGS) entry which is preliminary data.</text>
</comment>
<dbReference type="Pfam" id="PF11340">
    <property type="entry name" value="DUF3142"/>
    <property type="match status" value="1"/>
</dbReference>
<feature type="compositionally biased region" description="Basic and acidic residues" evidence="1">
    <location>
        <begin position="525"/>
        <end position="544"/>
    </location>
</feature>
<feature type="region of interest" description="Disordered" evidence="1">
    <location>
        <begin position="332"/>
        <end position="640"/>
    </location>
</feature>
<feature type="compositionally biased region" description="Low complexity" evidence="1">
    <location>
        <begin position="344"/>
        <end position="363"/>
    </location>
</feature>
<reference evidence="2" key="1">
    <citation type="submission" date="2020-06" db="EMBL/GenBank/DDBJ databases">
        <title>Stable isotope informed genome-resolved metagenomics uncovers potential trophic interactions in rhizosphere soil.</title>
        <authorList>
            <person name="Starr E.P."/>
            <person name="Shi S."/>
            <person name="Blazewicz S.J."/>
            <person name="Koch B.J."/>
            <person name="Probst A.J."/>
            <person name="Hungate B.A."/>
            <person name="Pett-Ridge J."/>
            <person name="Firestone M.K."/>
            <person name="Banfield J.F."/>
        </authorList>
    </citation>
    <scope>NUCLEOTIDE SEQUENCE</scope>
    <source>
        <strain evidence="2">YM_69_17</strain>
    </source>
</reference>
<feature type="compositionally biased region" description="Low complexity" evidence="1">
    <location>
        <begin position="275"/>
        <end position="300"/>
    </location>
</feature>
<organism evidence="2 3">
    <name type="scientific">Inquilinus limosus</name>
    <dbReference type="NCBI Taxonomy" id="171674"/>
    <lineage>
        <taxon>Bacteria</taxon>
        <taxon>Pseudomonadati</taxon>
        <taxon>Pseudomonadota</taxon>
        <taxon>Alphaproteobacteria</taxon>
        <taxon>Rhodospirillales</taxon>
        <taxon>Rhodospirillaceae</taxon>
        <taxon>Inquilinus</taxon>
    </lineage>
</organism>
<proteinExistence type="predicted"/>
<protein>
    <submittedName>
        <fullName evidence="2">DUF3142 domain-containing protein</fullName>
    </submittedName>
</protein>
<sequence length="1071" mass="113057">MIRTGIHAPGRLERVTARIPAGRPGEPEEVDHRHGAEGGGRDLRACPAQAKISPRAADRIGPVGQAGDLIRPAETIPTVAMGRDRNDDPARFASDGPAAQRRQHPGSPGERGFRLLGDVVAEAGRSRRLQQPALPEPGQRQPGQSAPAAGRPGAGADAGRAAVGIRPRDGLRAGAVPARPAGAAGGAAGGYASRRRRQRRDGRGRDPARPRSRPRGAGRAGADHRRAAGGRDLRRDGEQRQPVRHRRGQPLRQQRRCRGPGLPAAAGRQHRSAGRRAPVAGPGAPGHAGRLQLGRGAAGQPGAHGRTVGAGQAVRRLPAGRGRLLCRRLPAGDRGVQGAGRQRPALAAGDGALPGGAHPAEPGAAERLRRDGLSQAGECRQGRPGGVGKGVRGLSPGLSERPLHRLGPRPVAPSVLAGRRPDPAGRRLCRAAGQDPGRCRGARRAGAGDRQQAAGVQAQRRRHRPDAAGGDGPDDDARQGHRCRRRRRSDHRPGHTGTAEAALRRPAGPARLSGGRLPVLRRAVAGRDAEEPAGRGADRRHELPRVQPPDPARLRAGGQGRLGRGADALAAADPAGQAAAARPAGAGAGHELRAQRQAGDGVRAGIPDQEPGDPPDPAAQSGRAGTAAPAGQGDGCDRAGARHCPVHAAVQGPDARPLPQLRHRPGAAARPAAGEAVGALGPVPDLVPLGRRLGRIRLHLPVDPRDRGDAAEEPGEPGGAELPGRVHPAQRPGLLRPRHPAGRQAAGRHRDPVPGQGLFPAGRLHACDGRCQGRPQRPRLRPVPRHQLLRAEPEQWLRPAGDPAEPAQAVVPDAEVALRHHRLGEEPPILLVTMRRRTLLAAALLLAAPGPAGATVDATRHDSFWLWAGVPPPAVLAQARTLYVLQGQIDPPPRGGPGPARMIAQGIAVPRLRQGEIWLAYRAHTLRWPPQILPTILAQARRWKQAGNPVVGIQIDFDARTRHLQEYAAFLRGLRAQLPPEYRLSITGLMDWGSNADPEAINQLRGVVDEVVVQTYQGRRTIPSYRAYLPRIARLTLPFKIGLVQDGEWEASDALTASPWFRGYVVFLLKP</sequence>
<feature type="compositionally biased region" description="Basic and acidic residues" evidence="1">
    <location>
        <begin position="30"/>
        <end position="44"/>
    </location>
</feature>
<feature type="region of interest" description="Disordered" evidence="1">
    <location>
        <begin position="1"/>
        <end position="315"/>
    </location>
</feature>
<dbReference type="AlphaFoldDB" id="A0A952FJF6"/>
<feature type="region of interest" description="Disordered" evidence="1">
    <location>
        <begin position="700"/>
        <end position="761"/>
    </location>
</feature>
<feature type="compositionally biased region" description="Low complexity" evidence="1">
    <location>
        <begin position="146"/>
        <end position="162"/>
    </location>
</feature>
<dbReference type="Proteomes" id="UP000700706">
    <property type="component" value="Unassembled WGS sequence"/>
</dbReference>
<dbReference type="InterPro" id="IPR021488">
    <property type="entry name" value="DUF3142"/>
</dbReference>
<feature type="compositionally biased region" description="Basic residues" evidence="1">
    <location>
        <begin position="480"/>
        <end position="490"/>
    </location>
</feature>
<gene>
    <name evidence="2" type="ORF">JF625_13300</name>
</gene>
<evidence type="ECO:0000313" key="3">
    <source>
        <dbReference type="Proteomes" id="UP000700706"/>
    </source>
</evidence>
<dbReference type="EMBL" id="JAEKLZ010000199">
    <property type="protein sequence ID" value="MBW8726118.1"/>
    <property type="molecule type" value="Genomic_DNA"/>
</dbReference>
<name>A0A952FJF6_9PROT</name>
<feature type="compositionally biased region" description="Low complexity" evidence="1">
    <location>
        <begin position="172"/>
        <end position="182"/>
    </location>
</feature>
<feature type="compositionally biased region" description="Low complexity" evidence="1">
    <location>
        <begin position="565"/>
        <end position="585"/>
    </location>
</feature>
<feature type="compositionally biased region" description="Basic and acidic residues" evidence="1">
    <location>
        <begin position="221"/>
        <end position="241"/>
    </location>
</feature>
<feature type="compositionally biased region" description="Basic and acidic residues" evidence="1">
    <location>
        <begin position="700"/>
        <end position="710"/>
    </location>
</feature>
<feature type="compositionally biased region" description="Low complexity" evidence="1">
    <location>
        <begin position="444"/>
        <end position="458"/>
    </location>
</feature>
<accession>A0A952FJF6</accession>